<dbReference type="AlphaFoldDB" id="A0AAD7AP62"/>
<dbReference type="Gene3D" id="2.60.11.10">
    <property type="entry name" value="Cytochrome c oxidase, subunit Vb"/>
    <property type="match status" value="1"/>
</dbReference>
<gene>
    <name evidence="13" type="ORF">DFH08DRAFT_682364</name>
</gene>
<dbReference type="GO" id="GO:0045277">
    <property type="term" value="C:respiratory chain complex IV"/>
    <property type="evidence" value="ECO:0007669"/>
    <property type="project" value="InterPro"/>
</dbReference>
<evidence type="ECO:0000256" key="8">
    <source>
        <dbReference type="ARBA" id="ARBA00023136"/>
    </source>
</evidence>
<feature type="region of interest" description="Disordered" evidence="12">
    <location>
        <begin position="37"/>
        <end position="60"/>
    </location>
</feature>
<dbReference type="InterPro" id="IPR036972">
    <property type="entry name" value="Cyt_c_oxidase_su5b_sf"/>
</dbReference>
<evidence type="ECO:0000256" key="10">
    <source>
        <dbReference type="ARBA" id="ARBA00070613"/>
    </source>
</evidence>
<dbReference type="GO" id="GO:0006123">
    <property type="term" value="P:mitochondrial electron transport, cytochrome c to oxygen"/>
    <property type="evidence" value="ECO:0007669"/>
    <property type="project" value="InterPro"/>
</dbReference>
<accession>A0AAD7AP62</accession>
<sequence length="169" mass="18252">MSSVLARSALRAARPLVARSALRSPASSSLRAFSTTLRASSDHGAKPPSIFGPGGKTGEVPTDFEQATGLERFEMLGEMMGIDVFDETPLESSRVGTKKDPIMVLSYDNHRVIGCTGSPADSHDIVWIDVPHDRQRFCTECGSVYALDYQWQGVEGAEAEAHGAEAHHH</sequence>
<keyword evidence="5 11" id="KW-0862">Zinc</keyword>
<keyword evidence="3 11" id="KW-0479">Metal-binding</keyword>
<keyword evidence="4" id="KW-0999">Mitochondrion inner membrane</keyword>
<evidence type="ECO:0000256" key="5">
    <source>
        <dbReference type="ARBA" id="ARBA00022833"/>
    </source>
</evidence>
<dbReference type="Pfam" id="PF01215">
    <property type="entry name" value="COX5B"/>
    <property type="match status" value="1"/>
</dbReference>
<evidence type="ECO:0000313" key="13">
    <source>
        <dbReference type="EMBL" id="KAJ7364068.1"/>
    </source>
</evidence>
<evidence type="ECO:0000256" key="4">
    <source>
        <dbReference type="ARBA" id="ARBA00022792"/>
    </source>
</evidence>
<dbReference type="PROSITE" id="PS51359">
    <property type="entry name" value="COX5B_2"/>
    <property type="match status" value="1"/>
</dbReference>
<evidence type="ECO:0000256" key="6">
    <source>
        <dbReference type="ARBA" id="ARBA00022946"/>
    </source>
</evidence>
<evidence type="ECO:0000313" key="14">
    <source>
        <dbReference type="Proteomes" id="UP001218218"/>
    </source>
</evidence>
<evidence type="ECO:0000256" key="7">
    <source>
        <dbReference type="ARBA" id="ARBA00023128"/>
    </source>
</evidence>
<comment type="subcellular location">
    <subcellularLocation>
        <location evidence="1">Mitochondrion inner membrane</location>
        <topology evidence="1">Peripheral membrane protein</topology>
        <orientation evidence="1">Matrix side</orientation>
    </subcellularLocation>
</comment>
<dbReference type="Proteomes" id="UP001218218">
    <property type="component" value="Unassembled WGS sequence"/>
</dbReference>
<keyword evidence="7" id="KW-0496">Mitochondrion</keyword>
<name>A0AAD7AP62_9AGAR</name>
<keyword evidence="8" id="KW-0472">Membrane</keyword>
<dbReference type="GO" id="GO:0046872">
    <property type="term" value="F:metal ion binding"/>
    <property type="evidence" value="ECO:0007669"/>
    <property type="project" value="UniProtKB-KW"/>
</dbReference>
<keyword evidence="6" id="KW-0809">Transit peptide</keyword>
<feature type="binding site" evidence="11">
    <location>
        <position position="123"/>
    </location>
    <ligand>
        <name>Zn(2+)</name>
        <dbReference type="ChEBI" id="CHEBI:29105"/>
    </ligand>
</feature>
<dbReference type="PANTHER" id="PTHR10122:SF0">
    <property type="entry name" value="CYTOCHROME C OXIDASE SUBUNIT 5B, ISOFORM A-RELATED"/>
    <property type="match status" value="1"/>
</dbReference>
<evidence type="ECO:0000256" key="1">
    <source>
        <dbReference type="ARBA" id="ARBA00004443"/>
    </source>
</evidence>
<evidence type="ECO:0000256" key="11">
    <source>
        <dbReference type="PIRSR" id="PIRSR602124-2"/>
    </source>
</evidence>
<evidence type="ECO:0000256" key="12">
    <source>
        <dbReference type="SAM" id="MobiDB-lite"/>
    </source>
</evidence>
<organism evidence="13 14">
    <name type="scientific">Mycena albidolilacea</name>
    <dbReference type="NCBI Taxonomy" id="1033008"/>
    <lineage>
        <taxon>Eukaryota</taxon>
        <taxon>Fungi</taxon>
        <taxon>Dikarya</taxon>
        <taxon>Basidiomycota</taxon>
        <taxon>Agaricomycotina</taxon>
        <taxon>Agaricomycetes</taxon>
        <taxon>Agaricomycetidae</taxon>
        <taxon>Agaricales</taxon>
        <taxon>Marasmiineae</taxon>
        <taxon>Mycenaceae</taxon>
        <taxon>Mycena</taxon>
    </lineage>
</organism>
<dbReference type="CDD" id="cd00924">
    <property type="entry name" value="Cyt_c_Oxidase_Vb"/>
    <property type="match status" value="1"/>
</dbReference>
<evidence type="ECO:0000256" key="9">
    <source>
        <dbReference type="ARBA" id="ARBA00031366"/>
    </source>
</evidence>
<dbReference type="SUPFAM" id="SSF57802">
    <property type="entry name" value="Rubredoxin-like"/>
    <property type="match status" value="1"/>
</dbReference>
<dbReference type="EMBL" id="JARIHO010000003">
    <property type="protein sequence ID" value="KAJ7364068.1"/>
    <property type="molecule type" value="Genomic_DNA"/>
</dbReference>
<dbReference type="GO" id="GO:0005743">
    <property type="term" value="C:mitochondrial inner membrane"/>
    <property type="evidence" value="ECO:0007669"/>
    <property type="project" value="UniProtKB-SubCell"/>
</dbReference>
<feature type="binding site" evidence="11">
    <location>
        <position position="115"/>
    </location>
    <ligand>
        <name>Zn(2+)</name>
        <dbReference type="ChEBI" id="CHEBI:29105"/>
    </ligand>
</feature>
<proteinExistence type="inferred from homology"/>
<protein>
    <recommendedName>
        <fullName evidence="10">Cytochrome c oxidase subunit 4, mitochondrial</fullName>
    </recommendedName>
    <alternativeName>
        <fullName evidence="9">Cytochrome c oxidase polypeptide IV</fullName>
    </alternativeName>
</protein>
<evidence type="ECO:0000256" key="2">
    <source>
        <dbReference type="ARBA" id="ARBA00010292"/>
    </source>
</evidence>
<keyword evidence="14" id="KW-1185">Reference proteome</keyword>
<reference evidence="13" key="1">
    <citation type="submission" date="2023-03" db="EMBL/GenBank/DDBJ databases">
        <title>Massive genome expansion in bonnet fungi (Mycena s.s.) driven by repeated elements and novel gene families across ecological guilds.</title>
        <authorList>
            <consortium name="Lawrence Berkeley National Laboratory"/>
            <person name="Harder C.B."/>
            <person name="Miyauchi S."/>
            <person name="Viragh M."/>
            <person name="Kuo A."/>
            <person name="Thoen E."/>
            <person name="Andreopoulos B."/>
            <person name="Lu D."/>
            <person name="Skrede I."/>
            <person name="Drula E."/>
            <person name="Henrissat B."/>
            <person name="Morin E."/>
            <person name="Kohler A."/>
            <person name="Barry K."/>
            <person name="LaButti K."/>
            <person name="Morin E."/>
            <person name="Salamov A."/>
            <person name="Lipzen A."/>
            <person name="Mereny Z."/>
            <person name="Hegedus B."/>
            <person name="Baldrian P."/>
            <person name="Stursova M."/>
            <person name="Weitz H."/>
            <person name="Taylor A."/>
            <person name="Grigoriev I.V."/>
            <person name="Nagy L.G."/>
            <person name="Martin F."/>
            <person name="Kauserud H."/>
        </authorList>
    </citation>
    <scope>NUCLEOTIDE SEQUENCE</scope>
    <source>
        <strain evidence="13">CBHHK002</strain>
    </source>
</reference>
<dbReference type="FunFam" id="2.60.11.10:FF:000003">
    <property type="entry name" value="Cytochrome c oxidase subunit IV"/>
    <property type="match status" value="1"/>
</dbReference>
<feature type="binding site" evidence="11">
    <location>
        <position position="138"/>
    </location>
    <ligand>
        <name>Zn(2+)</name>
        <dbReference type="ChEBI" id="CHEBI:29105"/>
    </ligand>
</feature>
<dbReference type="PANTHER" id="PTHR10122">
    <property type="entry name" value="CYTOCHROME C OXIDASE SUBUNIT 5B, MITOCHONDRIAL"/>
    <property type="match status" value="1"/>
</dbReference>
<feature type="binding site" evidence="11">
    <location>
        <position position="141"/>
    </location>
    <ligand>
        <name>Zn(2+)</name>
        <dbReference type="ChEBI" id="CHEBI:29105"/>
    </ligand>
</feature>
<evidence type="ECO:0000256" key="3">
    <source>
        <dbReference type="ARBA" id="ARBA00022723"/>
    </source>
</evidence>
<comment type="caution">
    <text evidence="13">The sequence shown here is derived from an EMBL/GenBank/DDBJ whole genome shotgun (WGS) entry which is preliminary data.</text>
</comment>
<comment type="similarity">
    <text evidence="2">Belongs to the cytochrome c oxidase subunit 5B family.</text>
</comment>
<dbReference type="InterPro" id="IPR002124">
    <property type="entry name" value="Cyt_c_oxidase_su5b"/>
</dbReference>